<protein>
    <recommendedName>
        <fullName evidence="3">Transglycosylase SLT domain-containing protein</fullName>
    </recommendedName>
</protein>
<dbReference type="EMBL" id="AFOY02000029">
    <property type="protein sequence ID" value="EXF91016.1"/>
    <property type="molecule type" value="Genomic_DNA"/>
</dbReference>
<name>A0A010RDP5_PSEFL</name>
<keyword evidence="4" id="KW-0614">Plasmid</keyword>
<dbReference type="Pfam" id="PF01464">
    <property type="entry name" value="SLT"/>
    <property type="match status" value="1"/>
</dbReference>
<evidence type="ECO:0000256" key="2">
    <source>
        <dbReference type="SAM" id="SignalP"/>
    </source>
</evidence>
<dbReference type="InterPro" id="IPR023346">
    <property type="entry name" value="Lysozyme-like_dom_sf"/>
</dbReference>
<accession>A0A010RDP5</accession>
<dbReference type="Gene3D" id="1.10.530.10">
    <property type="match status" value="1"/>
</dbReference>
<dbReference type="RefSeq" id="WP_011117456.1">
    <property type="nucleotide sequence ID" value="NZ_AFOY02000029.1"/>
</dbReference>
<comment type="caution">
    <text evidence="4">The sequence shown here is derived from an EMBL/GenBank/DDBJ whole genome shotgun (WGS) entry which is preliminary data.</text>
</comment>
<sequence>MQKLPKFALAILASACLVGHVAAEETQQQRFSDLAAKCAPNVHASTLKALIGNESSFNPYAIGVVGTRLERQPKSLSEAIATAEKLERDGHRYAMGLGQLLMTNMRARGLSYQDVFEPCRNLQAISKLFTEYYTQALKTSATEQEALLKATSMYYSGNERLGFDADSPGGMSYVERVVDRASKPTADDPIVPAFDVQEATQAIPVIASTKSPSKARKRAQGASEQPAGPWLTFTDGNGQAIAQAQPQAQQKSQIQVQLDTGDAPDEKRKFTAFDAPTANAEPAAVPVQQEQTAPSFVQIIN</sequence>
<dbReference type="Proteomes" id="UP000022611">
    <property type="component" value="Unassembled WGS sequence"/>
</dbReference>
<dbReference type="SUPFAM" id="SSF53955">
    <property type="entry name" value="Lysozyme-like"/>
    <property type="match status" value="1"/>
</dbReference>
<evidence type="ECO:0000313" key="5">
    <source>
        <dbReference type="Proteomes" id="UP000022611"/>
    </source>
</evidence>
<organism evidence="4 5">
    <name type="scientific">Pseudomonas fluorescens HK44</name>
    <dbReference type="NCBI Taxonomy" id="1042209"/>
    <lineage>
        <taxon>Bacteria</taxon>
        <taxon>Pseudomonadati</taxon>
        <taxon>Pseudomonadota</taxon>
        <taxon>Gammaproteobacteria</taxon>
        <taxon>Pseudomonadales</taxon>
        <taxon>Pseudomonadaceae</taxon>
        <taxon>Pseudomonas</taxon>
    </lineage>
</organism>
<feature type="chain" id="PRO_5001455746" description="Transglycosylase SLT domain-containing protein" evidence="2">
    <location>
        <begin position="24"/>
        <end position="301"/>
    </location>
</feature>
<dbReference type="PATRIC" id="fig|1042209.11.peg.59"/>
<feature type="signal peptide" evidence="2">
    <location>
        <begin position="1"/>
        <end position="23"/>
    </location>
</feature>
<evidence type="ECO:0000313" key="4">
    <source>
        <dbReference type="EMBL" id="EXF91016.1"/>
    </source>
</evidence>
<feature type="region of interest" description="Disordered" evidence="1">
    <location>
        <begin position="207"/>
        <end position="229"/>
    </location>
</feature>
<keyword evidence="2" id="KW-0732">Signal</keyword>
<dbReference type="HOGENOM" id="CLU_076837_0_0_6"/>
<dbReference type="InterPro" id="IPR008258">
    <property type="entry name" value="Transglycosylase_SLT_dom_1"/>
</dbReference>
<gene>
    <name evidence="4" type="ORF">HK44_029300</name>
</gene>
<feature type="domain" description="Transglycosylase SLT" evidence="3">
    <location>
        <begin position="35"/>
        <end position="158"/>
    </location>
</feature>
<dbReference type="CDD" id="cd16892">
    <property type="entry name" value="LT_VirB1-like"/>
    <property type="match status" value="1"/>
</dbReference>
<proteinExistence type="predicted"/>
<evidence type="ECO:0000259" key="3">
    <source>
        <dbReference type="Pfam" id="PF01464"/>
    </source>
</evidence>
<dbReference type="OrthoDB" id="8565485at2"/>
<dbReference type="AlphaFoldDB" id="A0A010RDP5"/>
<evidence type="ECO:0000256" key="1">
    <source>
        <dbReference type="SAM" id="MobiDB-lite"/>
    </source>
</evidence>
<reference evidence="4 5" key="1">
    <citation type="journal article" date="2011" name="J. Bacteriol.">
        <title>Draft genome sequence of the polycyclic aromatic hydrocarbon-degrading, genetically engineered bioluminescent bioreporter Pseudomonas fluorescens HK44.</title>
        <authorList>
            <person name="Chauhan A."/>
            <person name="Layton A.C."/>
            <person name="Williams D.E."/>
            <person name="Smartt A.E."/>
            <person name="Ripp S."/>
            <person name="Karpinets T.V."/>
            <person name="Brown S.D."/>
            <person name="Sayler G.S."/>
        </authorList>
    </citation>
    <scope>NUCLEOTIDE SEQUENCE [LARGE SCALE GENOMIC DNA]</scope>
    <source>
        <strain evidence="4 5">HK44</strain>
        <plasmid evidence="4">pUTK21</plasmid>
    </source>
</reference>
<geneLocation type="plasmid" evidence="4">
    <name>pUTK21</name>
</geneLocation>